<dbReference type="InterPro" id="IPR011009">
    <property type="entry name" value="Kinase-like_dom_sf"/>
</dbReference>
<dbReference type="GO" id="GO:0005524">
    <property type="term" value="F:ATP binding"/>
    <property type="evidence" value="ECO:0007669"/>
    <property type="project" value="UniProtKB-UniRule"/>
</dbReference>
<organism evidence="13 14">
    <name type="scientific">Sorangium cellulosum</name>
    <name type="common">Polyangium cellulosum</name>
    <dbReference type="NCBI Taxonomy" id="56"/>
    <lineage>
        <taxon>Bacteria</taxon>
        <taxon>Pseudomonadati</taxon>
        <taxon>Myxococcota</taxon>
        <taxon>Polyangia</taxon>
        <taxon>Polyangiales</taxon>
        <taxon>Polyangiaceae</taxon>
        <taxon>Sorangium</taxon>
    </lineage>
</organism>
<keyword evidence="5 11" id="KW-0479">Metal-binding</keyword>
<dbReference type="AlphaFoldDB" id="A0A2L0ER62"/>
<dbReference type="RefSeq" id="WP_104980397.1">
    <property type="nucleotide sequence ID" value="NZ_CP012673.1"/>
</dbReference>
<dbReference type="GO" id="GO:0004674">
    <property type="term" value="F:protein serine/threonine kinase activity"/>
    <property type="evidence" value="ECO:0007669"/>
    <property type="project" value="UniProtKB-UniRule"/>
</dbReference>
<feature type="site" description="ATP" evidence="11">
    <location>
        <position position="37"/>
    </location>
</feature>
<feature type="binding site" evidence="11">
    <location>
        <position position="219"/>
    </location>
    <ligand>
        <name>Mg(2+)</name>
        <dbReference type="ChEBI" id="CHEBI:18420"/>
    </ligand>
</feature>
<evidence type="ECO:0000256" key="4">
    <source>
        <dbReference type="ARBA" id="ARBA00022679"/>
    </source>
</evidence>
<dbReference type="PANTHER" id="PTHR39573">
    <property type="entry name" value="STRESS RESPONSE KINASE A"/>
    <property type="match status" value="1"/>
</dbReference>
<keyword evidence="8 11" id="KW-0067">ATP-binding</keyword>
<dbReference type="HAMAP" id="MF_01497">
    <property type="entry name" value="SrkA_kinase"/>
    <property type="match status" value="1"/>
</dbReference>
<evidence type="ECO:0000256" key="2">
    <source>
        <dbReference type="ARBA" id="ARBA00022527"/>
    </source>
</evidence>
<comment type="similarity">
    <text evidence="11">Belongs to the SrkA/RdoA protein kinase family.</text>
</comment>
<evidence type="ECO:0000256" key="8">
    <source>
        <dbReference type="ARBA" id="ARBA00022840"/>
    </source>
</evidence>
<evidence type="ECO:0000256" key="7">
    <source>
        <dbReference type="ARBA" id="ARBA00022777"/>
    </source>
</evidence>
<keyword evidence="4 11" id="KW-0808">Transferase</keyword>
<keyword evidence="3 11" id="KW-0597">Phosphoprotein</keyword>
<dbReference type="InterPro" id="IPR002575">
    <property type="entry name" value="Aminoglycoside_PTrfase"/>
</dbReference>
<evidence type="ECO:0000256" key="10">
    <source>
        <dbReference type="ARBA" id="ARBA00023016"/>
    </source>
</evidence>
<evidence type="ECO:0000256" key="1">
    <source>
        <dbReference type="ARBA" id="ARBA00022490"/>
    </source>
</evidence>
<dbReference type="GO" id="GO:0000287">
    <property type="term" value="F:magnesium ion binding"/>
    <property type="evidence" value="ECO:0007669"/>
    <property type="project" value="UniProtKB-UniRule"/>
</dbReference>
<keyword evidence="10 11" id="KW-0346">Stress response</keyword>
<name>A0A2L0ER62_SORCE</name>
<comment type="cofactor">
    <cofactor evidence="11">
        <name>Mg(2+)</name>
        <dbReference type="ChEBI" id="CHEBI:18420"/>
    </cofactor>
</comment>
<dbReference type="EMBL" id="CP012673">
    <property type="protein sequence ID" value="AUX41765.1"/>
    <property type="molecule type" value="Genomic_DNA"/>
</dbReference>
<feature type="active site" description="Proton acceptor" evidence="11">
    <location>
        <position position="202"/>
    </location>
</feature>
<dbReference type="EC" id="2.7.11.1" evidence="11"/>
<evidence type="ECO:0000256" key="5">
    <source>
        <dbReference type="ARBA" id="ARBA00022723"/>
    </source>
</evidence>
<evidence type="ECO:0000256" key="9">
    <source>
        <dbReference type="ARBA" id="ARBA00022842"/>
    </source>
</evidence>
<sequence>MSSTPTDLFLSLTPHKVIEAVEAAGVLCNRVCYPLNSFENRVYEVEREDRTRVIAKFYRPGRWSRAQILEEHRFLAELAEAEIPVCATRPFPDGETLKQIDHIQYCLFERTGGRAPDELDDALFARLGRLAARIHNVGAAGTAAHRVRLSADTYAREDLGWLAERKVIPASVERRYLAAARAVADAAEERLRGVEVHRIHGDLHPGNLLLRDGTLHVLDFDDMVIGPAVQDLWLLLPGRDRDARRQREIFIDAYEELRRFDRSTLGLVEPLRGLRMIHYAAWIARRWHDPIFPRTFPHFGTEAYWRDEANALEEVLQLTRAGDAGGGEGGGDDAPPPSGTKYFWDLN</sequence>
<evidence type="ECO:0000256" key="3">
    <source>
        <dbReference type="ARBA" id="ARBA00022553"/>
    </source>
</evidence>
<dbReference type="GO" id="GO:0106310">
    <property type="term" value="F:protein serine kinase activity"/>
    <property type="evidence" value="ECO:0007669"/>
    <property type="project" value="RHEA"/>
</dbReference>
<dbReference type="GO" id="GO:0005737">
    <property type="term" value="C:cytoplasm"/>
    <property type="evidence" value="ECO:0007669"/>
    <property type="project" value="UniProtKB-SubCell"/>
</dbReference>
<keyword evidence="1 11" id="KW-0963">Cytoplasm</keyword>
<comment type="catalytic activity">
    <reaction evidence="11">
        <text>L-seryl-[protein] + ATP = O-phospho-L-seryl-[protein] + ADP + H(+)</text>
        <dbReference type="Rhea" id="RHEA:17989"/>
        <dbReference type="Rhea" id="RHEA-COMP:9863"/>
        <dbReference type="Rhea" id="RHEA-COMP:11604"/>
        <dbReference type="ChEBI" id="CHEBI:15378"/>
        <dbReference type="ChEBI" id="CHEBI:29999"/>
        <dbReference type="ChEBI" id="CHEBI:30616"/>
        <dbReference type="ChEBI" id="CHEBI:83421"/>
        <dbReference type="ChEBI" id="CHEBI:456216"/>
        <dbReference type="EC" id="2.7.11.1"/>
    </reaction>
</comment>
<keyword evidence="9 11" id="KW-0460">Magnesium</keyword>
<dbReference type="SUPFAM" id="SSF56112">
    <property type="entry name" value="Protein kinase-like (PK-like)"/>
    <property type="match status" value="1"/>
</dbReference>
<dbReference type="Gene3D" id="1.10.510.10">
    <property type="entry name" value="Transferase(Phosphotransferase) domain 1"/>
    <property type="match status" value="1"/>
</dbReference>
<feature type="binding site" evidence="11">
    <location>
        <position position="207"/>
    </location>
    <ligand>
        <name>Mg(2+)</name>
        <dbReference type="ChEBI" id="CHEBI:18420"/>
    </ligand>
</feature>
<protein>
    <recommendedName>
        <fullName evidence="11">Stress response kinase A</fullName>
        <ecNumber evidence="11">2.7.11.1</ecNumber>
    </recommendedName>
    <alternativeName>
        <fullName evidence="11">Serine/threonine-protein kinase SrkA</fullName>
    </alternativeName>
</protein>
<accession>A0A2L0ER62</accession>
<comment type="catalytic activity">
    <reaction evidence="11">
        <text>L-threonyl-[protein] + ATP = O-phospho-L-threonyl-[protein] + ADP + H(+)</text>
        <dbReference type="Rhea" id="RHEA:46608"/>
        <dbReference type="Rhea" id="RHEA-COMP:11060"/>
        <dbReference type="Rhea" id="RHEA-COMP:11605"/>
        <dbReference type="ChEBI" id="CHEBI:15378"/>
        <dbReference type="ChEBI" id="CHEBI:30013"/>
        <dbReference type="ChEBI" id="CHEBI:30616"/>
        <dbReference type="ChEBI" id="CHEBI:61977"/>
        <dbReference type="ChEBI" id="CHEBI:456216"/>
        <dbReference type="EC" id="2.7.11.1"/>
    </reaction>
</comment>
<feature type="active site" evidence="11">
    <location>
        <position position="219"/>
    </location>
</feature>
<dbReference type="PANTHER" id="PTHR39573:SF1">
    <property type="entry name" value="STRESS RESPONSE KINASE A"/>
    <property type="match status" value="1"/>
</dbReference>
<dbReference type="NCBIfam" id="NF008738">
    <property type="entry name" value="PRK11768.1"/>
    <property type="match status" value="1"/>
</dbReference>
<proteinExistence type="inferred from homology"/>
<evidence type="ECO:0000256" key="6">
    <source>
        <dbReference type="ARBA" id="ARBA00022741"/>
    </source>
</evidence>
<keyword evidence="2 11" id="KW-0723">Serine/threonine-protein kinase</keyword>
<comment type="subunit">
    <text evidence="11">Monomer.</text>
</comment>
<comment type="subcellular location">
    <subcellularLocation>
        <location evidence="11">Cytoplasm</location>
    </subcellularLocation>
</comment>
<dbReference type="InterPro" id="IPR032882">
    <property type="entry name" value="SrkA/RdoA"/>
</dbReference>
<dbReference type="Proteomes" id="UP000238348">
    <property type="component" value="Chromosome"/>
</dbReference>
<dbReference type="Gene3D" id="1.20.1270.170">
    <property type="match status" value="1"/>
</dbReference>
<evidence type="ECO:0000259" key="12">
    <source>
        <dbReference type="Pfam" id="PF01636"/>
    </source>
</evidence>
<dbReference type="Pfam" id="PF01636">
    <property type="entry name" value="APH"/>
    <property type="match status" value="1"/>
</dbReference>
<reference evidence="13 14" key="1">
    <citation type="submission" date="2015-09" db="EMBL/GenBank/DDBJ databases">
        <title>Sorangium comparison.</title>
        <authorList>
            <person name="Zaburannyi N."/>
            <person name="Bunk B."/>
            <person name="Overmann J."/>
            <person name="Mueller R."/>
        </authorList>
    </citation>
    <scope>NUCLEOTIDE SEQUENCE [LARGE SCALE GENOMIC DNA]</scope>
    <source>
        <strain evidence="13 14">So ce26</strain>
    </source>
</reference>
<evidence type="ECO:0000313" key="14">
    <source>
        <dbReference type="Proteomes" id="UP000238348"/>
    </source>
</evidence>
<keyword evidence="7 11" id="KW-0418">Kinase</keyword>
<gene>
    <name evidence="13" type="primary">pknD</name>
    <name evidence="11" type="synonym">srkA</name>
    <name evidence="13" type="ORF">SOCE26_031880</name>
</gene>
<evidence type="ECO:0000313" key="13">
    <source>
        <dbReference type="EMBL" id="AUX41765.1"/>
    </source>
</evidence>
<comment type="function">
    <text evidence="11">A protein kinase that phosphorylates Ser and Thr residues. Probably acts to suppress the effects of stress linked to accumulation of reactive oxygen species. Probably involved in the extracytoplasmic stress response.</text>
</comment>
<dbReference type="OrthoDB" id="5392197at2"/>
<dbReference type="Gene3D" id="3.30.200.70">
    <property type="match status" value="1"/>
</dbReference>
<keyword evidence="6 11" id="KW-0547">Nucleotide-binding</keyword>
<evidence type="ECO:0000256" key="11">
    <source>
        <dbReference type="HAMAP-Rule" id="MF_01497"/>
    </source>
</evidence>
<feature type="domain" description="Aminoglycoside phosphotransferase" evidence="12">
    <location>
        <begin position="36"/>
        <end position="260"/>
    </location>
</feature>